<comment type="catalytic activity">
    <reaction evidence="1 15">
        <text>GTP = 3',5'-cyclic GMP + diphosphate</text>
        <dbReference type="Rhea" id="RHEA:13665"/>
        <dbReference type="ChEBI" id="CHEBI:33019"/>
        <dbReference type="ChEBI" id="CHEBI:37565"/>
        <dbReference type="ChEBI" id="CHEBI:57746"/>
        <dbReference type="EC" id="4.6.1.2"/>
    </reaction>
</comment>
<dbReference type="GO" id="GO:0001653">
    <property type="term" value="F:peptide receptor activity"/>
    <property type="evidence" value="ECO:0007669"/>
    <property type="project" value="TreeGrafter"/>
</dbReference>
<evidence type="ECO:0000256" key="5">
    <source>
        <dbReference type="ARBA" id="ARBA00022729"/>
    </source>
</evidence>
<keyword evidence="6" id="KW-0547">Nucleotide-binding</keyword>
<dbReference type="InterPro" id="IPR050401">
    <property type="entry name" value="Cyclic_nucleotide_synthase"/>
</dbReference>
<dbReference type="Pfam" id="PF01094">
    <property type="entry name" value="ANF_receptor"/>
    <property type="match status" value="1"/>
</dbReference>
<evidence type="ECO:0000313" key="20">
    <source>
        <dbReference type="EMBL" id="KAK6171081.1"/>
    </source>
</evidence>
<evidence type="ECO:0000256" key="14">
    <source>
        <dbReference type="RuleBase" id="RU000405"/>
    </source>
</evidence>
<dbReference type="InterPro" id="IPR011009">
    <property type="entry name" value="Kinase-like_dom_sf"/>
</dbReference>
<dbReference type="SUPFAM" id="SSF53822">
    <property type="entry name" value="Periplasmic binding protein-like I"/>
    <property type="match status" value="1"/>
</dbReference>
<evidence type="ECO:0000256" key="17">
    <source>
        <dbReference type="SAM" id="SignalP"/>
    </source>
</evidence>
<protein>
    <recommendedName>
        <fullName evidence="3 15">Guanylate cyclase</fullName>
        <ecNumber evidence="3 15">4.6.1.2</ecNumber>
    </recommendedName>
</protein>
<dbReference type="InterPro" id="IPR029787">
    <property type="entry name" value="Nucleotide_cyclase"/>
</dbReference>
<dbReference type="EC" id="4.6.1.2" evidence="3 15"/>
<comment type="caution">
    <text evidence="20">The sequence shown here is derived from an EMBL/GenBank/DDBJ whole genome shotgun (WGS) entry which is preliminary data.</text>
</comment>
<evidence type="ECO:0000256" key="4">
    <source>
        <dbReference type="ARBA" id="ARBA00022692"/>
    </source>
</evidence>
<dbReference type="PANTHER" id="PTHR11920">
    <property type="entry name" value="GUANYLYL CYCLASE"/>
    <property type="match status" value="1"/>
</dbReference>
<dbReference type="InterPro" id="IPR000719">
    <property type="entry name" value="Prot_kinase_dom"/>
</dbReference>
<feature type="chain" id="PRO_5042952607" description="Guanylate cyclase" evidence="17">
    <location>
        <begin position="27"/>
        <end position="1248"/>
    </location>
</feature>
<evidence type="ECO:0000256" key="15">
    <source>
        <dbReference type="RuleBase" id="RU003431"/>
    </source>
</evidence>
<keyword evidence="12 14" id="KW-0456">Lyase</keyword>
<comment type="subcellular location">
    <subcellularLocation>
        <location evidence="2">Membrane</location>
        <topology evidence="2">Single-pass type I membrane protein</topology>
    </subcellularLocation>
</comment>
<dbReference type="Gene3D" id="1.10.510.10">
    <property type="entry name" value="Transferase(Phosphotransferase) domain 1"/>
    <property type="match status" value="1"/>
</dbReference>
<dbReference type="PROSITE" id="PS50011">
    <property type="entry name" value="PROTEIN_KINASE_DOM"/>
    <property type="match status" value="1"/>
</dbReference>
<keyword evidence="21" id="KW-1185">Reference proteome</keyword>
<dbReference type="PROSITE" id="PS50125">
    <property type="entry name" value="GUANYLATE_CYCLASE_2"/>
    <property type="match status" value="1"/>
</dbReference>
<dbReference type="FunFam" id="3.30.70.1230:FF:000004">
    <property type="entry name" value="Guanylate cyclase"/>
    <property type="match status" value="1"/>
</dbReference>
<evidence type="ECO:0000256" key="1">
    <source>
        <dbReference type="ARBA" id="ARBA00001436"/>
    </source>
</evidence>
<keyword evidence="7" id="KW-1133">Transmembrane helix</keyword>
<evidence type="ECO:0000256" key="7">
    <source>
        <dbReference type="ARBA" id="ARBA00022989"/>
    </source>
</evidence>
<dbReference type="SUPFAM" id="SSF56112">
    <property type="entry name" value="Protein kinase-like (PK-like)"/>
    <property type="match status" value="1"/>
</dbReference>
<dbReference type="PANTHER" id="PTHR11920:SF501">
    <property type="entry name" value="GUANYLATE CYCLASE 32E"/>
    <property type="match status" value="1"/>
</dbReference>
<keyword evidence="11" id="KW-0325">Glycoprotein</keyword>
<evidence type="ECO:0000259" key="19">
    <source>
        <dbReference type="PROSITE" id="PS50125"/>
    </source>
</evidence>
<dbReference type="EMBL" id="JAZGQO010000014">
    <property type="protein sequence ID" value="KAK6171081.1"/>
    <property type="molecule type" value="Genomic_DNA"/>
</dbReference>
<dbReference type="GO" id="GO:0004672">
    <property type="term" value="F:protein kinase activity"/>
    <property type="evidence" value="ECO:0007669"/>
    <property type="project" value="InterPro"/>
</dbReference>
<dbReference type="Gene3D" id="3.40.50.2300">
    <property type="match status" value="2"/>
</dbReference>
<dbReference type="InterPro" id="IPR001245">
    <property type="entry name" value="Ser-Thr/Tyr_kinase_cat_dom"/>
</dbReference>
<feature type="signal peptide" evidence="17">
    <location>
        <begin position="1"/>
        <end position="26"/>
    </location>
</feature>
<feature type="compositionally biased region" description="Basic and acidic residues" evidence="16">
    <location>
        <begin position="1131"/>
        <end position="1144"/>
    </location>
</feature>
<dbReference type="SUPFAM" id="SSF55073">
    <property type="entry name" value="Nucleotide cyclase"/>
    <property type="match status" value="1"/>
</dbReference>
<feature type="domain" description="Protein kinase" evidence="18">
    <location>
        <begin position="549"/>
        <end position="827"/>
    </location>
</feature>
<feature type="compositionally biased region" description="Polar residues" evidence="16">
    <location>
        <begin position="1166"/>
        <end position="1188"/>
    </location>
</feature>
<evidence type="ECO:0000256" key="11">
    <source>
        <dbReference type="ARBA" id="ARBA00023180"/>
    </source>
</evidence>
<feature type="domain" description="Guanylate cyclase" evidence="19">
    <location>
        <begin position="895"/>
        <end position="1025"/>
    </location>
</feature>
<dbReference type="GO" id="GO:0005525">
    <property type="term" value="F:GTP binding"/>
    <property type="evidence" value="ECO:0007669"/>
    <property type="project" value="UniProtKB-KW"/>
</dbReference>
<dbReference type="GO" id="GO:0005886">
    <property type="term" value="C:plasma membrane"/>
    <property type="evidence" value="ECO:0007669"/>
    <property type="project" value="TreeGrafter"/>
</dbReference>
<dbReference type="InterPro" id="IPR018297">
    <property type="entry name" value="A/G_cyclase_CS"/>
</dbReference>
<evidence type="ECO:0000256" key="2">
    <source>
        <dbReference type="ARBA" id="ARBA00004479"/>
    </source>
</evidence>
<evidence type="ECO:0000259" key="18">
    <source>
        <dbReference type="PROSITE" id="PS50011"/>
    </source>
</evidence>
<dbReference type="Pfam" id="PF00211">
    <property type="entry name" value="Guanylate_cyc"/>
    <property type="match status" value="1"/>
</dbReference>
<gene>
    <name evidence="20" type="ORF">SNE40_019341</name>
</gene>
<keyword evidence="13 15" id="KW-0141">cGMP biosynthesis</keyword>
<evidence type="ECO:0000256" key="8">
    <source>
        <dbReference type="ARBA" id="ARBA00023134"/>
    </source>
</evidence>
<dbReference type="PROSITE" id="PS00452">
    <property type="entry name" value="GUANYLATE_CYCLASE_1"/>
    <property type="match status" value="1"/>
</dbReference>
<dbReference type="InterPro" id="IPR001054">
    <property type="entry name" value="A/G_cyclase"/>
</dbReference>
<organism evidence="20 21">
    <name type="scientific">Patella caerulea</name>
    <name type="common">Rayed Mediterranean limpet</name>
    <dbReference type="NCBI Taxonomy" id="87958"/>
    <lineage>
        <taxon>Eukaryota</taxon>
        <taxon>Metazoa</taxon>
        <taxon>Spiralia</taxon>
        <taxon>Lophotrochozoa</taxon>
        <taxon>Mollusca</taxon>
        <taxon>Gastropoda</taxon>
        <taxon>Patellogastropoda</taxon>
        <taxon>Patelloidea</taxon>
        <taxon>Patellidae</taxon>
        <taxon>Patella</taxon>
    </lineage>
</organism>
<name>A0AAN8J8E2_PATCE</name>
<dbReference type="CDD" id="cd07302">
    <property type="entry name" value="CHD"/>
    <property type="match status" value="1"/>
</dbReference>
<dbReference type="GO" id="GO:0005524">
    <property type="term" value="F:ATP binding"/>
    <property type="evidence" value="ECO:0007669"/>
    <property type="project" value="InterPro"/>
</dbReference>
<keyword evidence="4" id="KW-0812">Transmembrane</keyword>
<dbReference type="FunFam" id="1.10.510.10:FF:000420">
    <property type="entry name" value="Guanylate cyclase"/>
    <property type="match status" value="1"/>
</dbReference>
<proteinExistence type="inferred from homology"/>
<sequence length="1248" mass="141786">MYWFSPRVFLIVYVAVLWDVIPPVQSNNETQANETLHIAFFSTVRKDNSGPGPGMLIGGAFFNALDEVNAEYKNIHLNYTFVNTPGESWDTLREIADLYCDNTTAALVGPDGYCESAALAAKAFNLPYFAYGCHEALPSDQNNVYTFVSTEPTLSKVSKFILALLKQYRWNSFSIVSGLELKWRDTAKVLETMSIKEEIHLNNITYDADLDFFHPGTTAKGSFQTLLENTKRKTRIYVFLGEYEALIEFARVMHENLGEDRKDYVLIGVDDRLPEPDHYRYFLHLPFEEEEQPNESHLEPFRNVFILTLRQIINKQWPEFLNKTYQRNKLPPMNFPLPPPGLGDQIPKIPITVAYLYDAVKIYAKALNETLTANEDIRNPEMVIKKLRNRSYRSVQGFSVHIDEQGDNDGNYTVLSVLVKDGKAVAWMDAVSEFTRSINNSIPNMDLKLDINWLSGHQPPSEPQCGFQGEKCNTNWELAVIGSVLAAAVIVLLALGLVVLRVSKYYRYEKKLASLLWKIDREDLRFVDSVREFYSPGRQRKKVSSPWKFLLSGETESEKRGGSRKEKQSNTHVGSYRGTIVFIKQVTRRSLDINRDMKKQLQLRKELSHDNINRFIGACIELPEVYIVTQYCARGSLQDILRNEDSQLDEMFVSSLIADLIKGMVFIHDSNIISHGNLTSSNCLVDSRWVLQIADFGLPSVLSSTPPAVEDVDRYYEKLVLKAPELLRNANHHPRGTQKADVYSFAIILYEIHGRKGPWGDVKVNPKDIVELVKYCGDAPPFRPDLQEMTCESYITSCIKDCWAEDPEYRPDFKTVRTRLKPMQQGLKANIFDNMLAMMEKYANNLEALVAERTDQLSVEKKMTENLLLRMLPRPVAEQLKRGQPVVPEQYECVSIYFSDIVGFTALSAQCTPMQVIDMLNDLYSLFDSILENYDVYKVETIGDAYVVVSGLPIRNHDNHAGEIASMSLHLLSGLETFRLRHQPDQSVKIRIGIHSGPCCAGVVGHKMPRYCLFGDTVNTASRMESTGEALKIHCSQELKNILDKLGGYNLEERGYTAMKGKGERLTYFLVGEDKNHRIRRISTDKECDRRCVSSGNPDYSSPLKTYEAFVNGNVILESSESTENQPQTDKSSKPVDTRPEITDKNTVTSTIPKDSFLLVRENLPRRSSSMNGTPSREGSPQSDSTCSECEQMTFTIEDPNERKCLLKTKHAKQCHKVRKHNSMLNKKPSHVCDDFSQVNGSVPESIL</sequence>
<dbReference type="GO" id="GO:0035556">
    <property type="term" value="P:intracellular signal transduction"/>
    <property type="evidence" value="ECO:0007669"/>
    <property type="project" value="InterPro"/>
</dbReference>
<reference evidence="20 21" key="1">
    <citation type="submission" date="2024-01" db="EMBL/GenBank/DDBJ databases">
        <title>The genome of the rayed Mediterranean limpet Patella caerulea (Linnaeus, 1758).</title>
        <authorList>
            <person name="Anh-Thu Weber A."/>
            <person name="Halstead-Nussloch G."/>
        </authorList>
    </citation>
    <scope>NUCLEOTIDE SEQUENCE [LARGE SCALE GENOMIC DNA]</scope>
    <source>
        <strain evidence="20">AATW-2023a</strain>
        <tissue evidence="20">Whole specimen</tissue>
    </source>
</reference>
<evidence type="ECO:0000256" key="10">
    <source>
        <dbReference type="ARBA" id="ARBA00023170"/>
    </source>
</evidence>
<keyword evidence="5 17" id="KW-0732">Signal</keyword>
<dbReference type="GO" id="GO:0004016">
    <property type="term" value="F:adenylate cyclase activity"/>
    <property type="evidence" value="ECO:0007669"/>
    <property type="project" value="TreeGrafter"/>
</dbReference>
<dbReference type="GO" id="GO:0004383">
    <property type="term" value="F:guanylate cyclase activity"/>
    <property type="evidence" value="ECO:0007669"/>
    <property type="project" value="UniProtKB-EC"/>
</dbReference>
<dbReference type="Gene3D" id="3.30.70.1230">
    <property type="entry name" value="Nucleotide cyclase"/>
    <property type="match status" value="1"/>
</dbReference>
<dbReference type="InterPro" id="IPR028082">
    <property type="entry name" value="Peripla_BP_I"/>
</dbReference>
<dbReference type="AlphaFoldDB" id="A0AAN8J8E2"/>
<evidence type="ECO:0000256" key="13">
    <source>
        <dbReference type="ARBA" id="ARBA00023293"/>
    </source>
</evidence>
<dbReference type="InterPro" id="IPR001828">
    <property type="entry name" value="ANF_lig-bd_rcpt"/>
</dbReference>
<evidence type="ECO:0000256" key="12">
    <source>
        <dbReference type="ARBA" id="ARBA00023239"/>
    </source>
</evidence>
<evidence type="ECO:0000256" key="9">
    <source>
        <dbReference type="ARBA" id="ARBA00023136"/>
    </source>
</evidence>
<dbReference type="Pfam" id="PF07714">
    <property type="entry name" value="PK_Tyr_Ser-Thr"/>
    <property type="match status" value="1"/>
</dbReference>
<feature type="region of interest" description="Disordered" evidence="16">
    <location>
        <begin position="1119"/>
        <end position="1150"/>
    </location>
</feature>
<keyword evidence="10" id="KW-0675">Receptor</keyword>
<evidence type="ECO:0000256" key="3">
    <source>
        <dbReference type="ARBA" id="ARBA00012202"/>
    </source>
</evidence>
<evidence type="ECO:0000313" key="21">
    <source>
        <dbReference type="Proteomes" id="UP001347796"/>
    </source>
</evidence>
<comment type="similarity">
    <text evidence="14">Belongs to the adenylyl cyclase class-4/guanylyl cyclase family.</text>
</comment>
<evidence type="ECO:0000256" key="6">
    <source>
        <dbReference type="ARBA" id="ARBA00022741"/>
    </source>
</evidence>
<dbReference type="Proteomes" id="UP001347796">
    <property type="component" value="Unassembled WGS sequence"/>
</dbReference>
<feature type="compositionally biased region" description="Polar residues" evidence="16">
    <location>
        <begin position="1119"/>
        <end position="1130"/>
    </location>
</feature>
<dbReference type="GO" id="GO:0007168">
    <property type="term" value="P:receptor guanylyl cyclase signaling pathway"/>
    <property type="evidence" value="ECO:0007669"/>
    <property type="project" value="TreeGrafter"/>
</dbReference>
<evidence type="ECO:0000256" key="16">
    <source>
        <dbReference type="SAM" id="MobiDB-lite"/>
    </source>
</evidence>
<accession>A0AAN8J8E2</accession>
<keyword evidence="9" id="KW-0472">Membrane</keyword>
<feature type="region of interest" description="Disordered" evidence="16">
    <location>
        <begin position="1163"/>
        <end position="1188"/>
    </location>
</feature>
<dbReference type="SMART" id="SM00044">
    <property type="entry name" value="CYCc"/>
    <property type="match status" value="1"/>
</dbReference>
<keyword evidence="8" id="KW-0342">GTP-binding</keyword>